<dbReference type="Proteomes" id="UP000501753">
    <property type="component" value="Chromosome"/>
</dbReference>
<proteinExistence type="predicted"/>
<protein>
    <submittedName>
        <fullName evidence="5">Serine/threonine-protein phosphatase</fullName>
    </submittedName>
</protein>
<keyword evidence="8" id="KW-1185">Reference proteome</keyword>
<feature type="transmembrane region" description="Helical" evidence="3">
    <location>
        <begin position="153"/>
        <end position="170"/>
    </location>
</feature>
<evidence type="ECO:0000256" key="3">
    <source>
        <dbReference type="SAM" id="Phobius"/>
    </source>
</evidence>
<evidence type="ECO:0000313" key="8">
    <source>
        <dbReference type="Proteomes" id="UP000501753"/>
    </source>
</evidence>
<evidence type="ECO:0000256" key="2">
    <source>
        <dbReference type="SAM" id="MobiDB-lite"/>
    </source>
</evidence>
<feature type="transmembrane region" description="Helical" evidence="3">
    <location>
        <begin position="182"/>
        <end position="199"/>
    </location>
</feature>
<feature type="domain" description="PPM-type phosphatase" evidence="4">
    <location>
        <begin position="231"/>
        <end position="453"/>
    </location>
</feature>
<keyword evidence="1" id="KW-0378">Hydrolase</keyword>
<dbReference type="InterPro" id="IPR052016">
    <property type="entry name" value="Bact_Sigma-Reg"/>
</dbReference>
<reference evidence="5 7" key="2">
    <citation type="submission" date="2018-12" db="EMBL/GenBank/DDBJ databases">
        <title>Streptomyces griseoviridis F1-27 complete genome.</title>
        <authorList>
            <person name="Mariita R.M."/>
            <person name="Sello J.K."/>
        </authorList>
    </citation>
    <scope>NUCLEOTIDE SEQUENCE [LARGE SCALE GENOMIC DNA]</scope>
    <source>
        <strain evidence="5 7">F1-27</strain>
    </source>
</reference>
<dbReference type="AlphaFoldDB" id="A0A3S9ZEV5"/>
<dbReference type="PANTHER" id="PTHR43156">
    <property type="entry name" value="STAGE II SPORULATION PROTEIN E-RELATED"/>
    <property type="match status" value="1"/>
</dbReference>
<feature type="region of interest" description="Disordered" evidence="2">
    <location>
        <begin position="61"/>
        <end position="100"/>
    </location>
</feature>
<dbReference type="KEGG" id="sgd:ELQ87_20320"/>
<keyword evidence="3" id="KW-0812">Transmembrane</keyword>
<dbReference type="Proteomes" id="UP000271291">
    <property type="component" value="Chromosome"/>
</dbReference>
<dbReference type="EMBL" id="CP029078">
    <property type="protein sequence ID" value="QCN86794.1"/>
    <property type="molecule type" value="Genomic_DNA"/>
</dbReference>
<dbReference type="InterPro" id="IPR036457">
    <property type="entry name" value="PPM-type-like_dom_sf"/>
</dbReference>
<gene>
    <name evidence="6" type="ORF">DDJ31_18965</name>
    <name evidence="5" type="ORF">ELQ87_20320</name>
</gene>
<evidence type="ECO:0000259" key="4">
    <source>
        <dbReference type="SMART" id="SM00331"/>
    </source>
</evidence>
<accession>A0A3S9ZEV5</accession>
<dbReference type="SMART" id="SM00331">
    <property type="entry name" value="PP2C_SIG"/>
    <property type="match status" value="1"/>
</dbReference>
<dbReference type="Pfam" id="PF07228">
    <property type="entry name" value="SpoIIE"/>
    <property type="match status" value="1"/>
</dbReference>
<keyword evidence="3" id="KW-0472">Membrane</keyword>
<dbReference type="OrthoDB" id="342342at2"/>
<evidence type="ECO:0000313" key="7">
    <source>
        <dbReference type="Proteomes" id="UP000271291"/>
    </source>
</evidence>
<evidence type="ECO:0000313" key="6">
    <source>
        <dbReference type="EMBL" id="QCN86794.1"/>
    </source>
</evidence>
<dbReference type="InterPro" id="IPR001932">
    <property type="entry name" value="PPM-type_phosphatase-like_dom"/>
</dbReference>
<organism evidence="5 7">
    <name type="scientific">Streptomyces griseoviridis</name>
    <dbReference type="NCBI Taxonomy" id="45398"/>
    <lineage>
        <taxon>Bacteria</taxon>
        <taxon>Bacillati</taxon>
        <taxon>Actinomycetota</taxon>
        <taxon>Actinomycetes</taxon>
        <taxon>Kitasatosporales</taxon>
        <taxon>Streptomycetaceae</taxon>
        <taxon>Streptomyces</taxon>
    </lineage>
</organism>
<evidence type="ECO:0000313" key="5">
    <source>
        <dbReference type="EMBL" id="AZS86342.1"/>
    </source>
</evidence>
<evidence type="ECO:0000256" key="1">
    <source>
        <dbReference type="ARBA" id="ARBA00022801"/>
    </source>
</evidence>
<dbReference type="GO" id="GO:0016791">
    <property type="term" value="F:phosphatase activity"/>
    <property type="evidence" value="ECO:0007669"/>
    <property type="project" value="TreeGrafter"/>
</dbReference>
<name>A0A3S9ZEV5_STRGD</name>
<feature type="transmembrane region" description="Helical" evidence="3">
    <location>
        <begin position="101"/>
        <end position="122"/>
    </location>
</feature>
<keyword evidence="3" id="KW-1133">Transmembrane helix</keyword>
<sequence>MAGILQGFRPSVRSGTVASPLFSLLLSPLSPVSSSSLLPSPLGSAFFFSLSLSPRRPLIRSAHPARRPRPGRETWYSHRRPGRRAVGPADKKGPADQGTRASVVGGSARLLPILLIVVGFVYDYFTPQQFTASPLFAAAPLVAAPLYSLRGTILTGTASVLAVFVIHLRIGGALHADSLTELATVATVVVLAVFINVLVRRSNARLASQREIAEAAQRAVLPEPAQRIGGFDIAARYEAAQADASIGGDLYAVQDTPHGVRLVVGDVRGKGMGAVGAVAVLIGAFREAAEQETTLEAVAQRLERAFAREGIRREGLEASEGFTTAVLAELPHGDGVVRIVTRGHPPPLLLGQDGTIRPLSPHDHALPFGMGDLGTWPDRVEESEFPSGAILLLYTDGLSEARDERGEFFDPEARLAGRVFADPGTLLATLAQEVRQYTGGGTTDDMALLAVRRP</sequence>
<reference evidence="6 8" key="1">
    <citation type="submission" date="2018-04" db="EMBL/GenBank/DDBJ databases">
        <title>Complete genome sequences of Streptomyces griseoviridis K61 and characterization of antagonistic properties of biological control agents.</title>
        <authorList>
            <person name="Mariita R.M."/>
            <person name="Sello J.K."/>
        </authorList>
    </citation>
    <scope>NUCLEOTIDE SEQUENCE [LARGE SCALE GENOMIC DNA]</scope>
    <source>
        <strain evidence="6 8">K61</strain>
    </source>
</reference>
<dbReference type="FunFam" id="3.60.40.10:FF:000058">
    <property type="entry name" value="Stage II sporulation protein E"/>
    <property type="match status" value="1"/>
</dbReference>
<dbReference type="PANTHER" id="PTHR43156:SF2">
    <property type="entry name" value="STAGE II SPORULATION PROTEIN E"/>
    <property type="match status" value="1"/>
</dbReference>
<dbReference type="Gene3D" id="3.60.40.10">
    <property type="entry name" value="PPM-type phosphatase domain"/>
    <property type="match status" value="1"/>
</dbReference>
<dbReference type="SUPFAM" id="SSF81606">
    <property type="entry name" value="PP2C-like"/>
    <property type="match status" value="1"/>
</dbReference>
<dbReference type="EMBL" id="CP034687">
    <property type="protein sequence ID" value="AZS86342.1"/>
    <property type="molecule type" value="Genomic_DNA"/>
</dbReference>